<reference evidence="4 5" key="1">
    <citation type="journal article" date="2023" name="Hortic Res">
        <title>Pangenome of water caltrop reveals structural variations and asymmetric subgenome divergence after allopolyploidization.</title>
        <authorList>
            <person name="Zhang X."/>
            <person name="Chen Y."/>
            <person name="Wang L."/>
            <person name="Yuan Y."/>
            <person name="Fang M."/>
            <person name="Shi L."/>
            <person name="Lu R."/>
            <person name="Comes H.P."/>
            <person name="Ma Y."/>
            <person name="Chen Y."/>
            <person name="Huang G."/>
            <person name="Zhou Y."/>
            <person name="Zheng Z."/>
            <person name="Qiu Y."/>
        </authorList>
    </citation>
    <scope>NUCLEOTIDE SEQUENCE [LARGE SCALE GENOMIC DNA]</scope>
    <source>
        <tissue evidence="4">Roots</tissue>
    </source>
</reference>
<feature type="region of interest" description="Disordered" evidence="2">
    <location>
        <begin position="178"/>
        <end position="229"/>
    </location>
</feature>
<organism evidence="4 5">
    <name type="scientific">Trapa incisa</name>
    <dbReference type="NCBI Taxonomy" id="236973"/>
    <lineage>
        <taxon>Eukaryota</taxon>
        <taxon>Viridiplantae</taxon>
        <taxon>Streptophyta</taxon>
        <taxon>Embryophyta</taxon>
        <taxon>Tracheophyta</taxon>
        <taxon>Spermatophyta</taxon>
        <taxon>Magnoliopsida</taxon>
        <taxon>eudicotyledons</taxon>
        <taxon>Gunneridae</taxon>
        <taxon>Pentapetalae</taxon>
        <taxon>rosids</taxon>
        <taxon>malvids</taxon>
        <taxon>Myrtales</taxon>
        <taxon>Lythraceae</taxon>
        <taxon>Trapa</taxon>
    </lineage>
</organism>
<dbReference type="GO" id="GO:0008270">
    <property type="term" value="F:zinc ion binding"/>
    <property type="evidence" value="ECO:0007669"/>
    <property type="project" value="UniProtKB-KW"/>
</dbReference>
<dbReference type="GO" id="GO:0003676">
    <property type="term" value="F:nucleic acid binding"/>
    <property type="evidence" value="ECO:0007669"/>
    <property type="project" value="InterPro"/>
</dbReference>
<feature type="compositionally biased region" description="Polar residues" evidence="2">
    <location>
        <begin position="220"/>
        <end position="229"/>
    </location>
</feature>
<feature type="domain" description="CCHC-type" evidence="3">
    <location>
        <begin position="90"/>
        <end position="105"/>
    </location>
</feature>
<keyword evidence="1" id="KW-0863">Zinc-finger</keyword>
<feature type="region of interest" description="Disordered" evidence="2">
    <location>
        <begin position="1"/>
        <end position="62"/>
    </location>
</feature>
<dbReference type="InterPro" id="IPR001878">
    <property type="entry name" value="Znf_CCHC"/>
</dbReference>
<dbReference type="EMBL" id="JAXIOK010000007">
    <property type="protein sequence ID" value="KAK4765997.1"/>
    <property type="molecule type" value="Genomic_DNA"/>
</dbReference>
<comment type="caution">
    <text evidence="4">The sequence shown here is derived from an EMBL/GenBank/DDBJ whole genome shotgun (WGS) entry which is preliminary data.</text>
</comment>
<feature type="compositionally biased region" description="Polar residues" evidence="2">
    <location>
        <begin position="295"/>
        <end position="311"/>
    </location>
</feature>
<evidence type="ECO:0000313" key="4">
    <source>
        <dbReference type="EMBL" id="KAK4765997.1"/>
    </source>
</evidence>
<name>A0AAN7KN60_9MYRT</name>
<keyword evidence="5" id="KW-1185">Reference proteome</keyword>
<sequence length="478" mass="54989">MGSGSGSDVDDDFRELYKEYIGPPGSITANAPKCVNTKKRSHAGSDEEEEPHDPNAVPTDFTSREAKVWEAKSKATERNWKKKKEEEMICKICGDPGHFTQGCPSTLGANRNSQDFFERVAARDSHVRALFTEKMMQKIQKDTGCKLRLEEKFLIVSGKDRLILSKGVDAVHKIIKDVGDQRGPSGSHVSRSRSPVRNPVGDRFRRSDSQRSNRGPPRESQFQPRFNNQERVAEDHIREDLQRFTKFSPPQVEASYRVSSRIKSLTRSSLGEAYGNDRSRSHSSCSKSPAHLQHKGNSYNSYNGHNQSMNLHRNDGERRGPGVQSGCHPEMSAFPQTLEELESEYKRDAMDLERIRDKEEDEENYKHREAMREMRESYMKKLSILKGSYARQFEEFLQLDAERHQQQAHQQISSSGFGYNQQFFSDYDRLPHPQYTIRMDPQNDPVNLMDNYPSRPHGACTEFQHRRHDGYGKNYGQY</sequence>
<dbReference type="Proteomes" id="UP001345219">
    <property type="component" value="Chromosome 7"/>
</dbReference>
<dbReference type="PANTHER" id="PTHR34210:SF3">
    <property type="entry name" value="CCHC-TYPE DOMAIN-CONTAINING PROTEIN"/>
    <property type="match status" value="1"/>
</dbReference>
<dbReference type="AlphaFoldDB" id="A0AAN7KN60"/>
<dbReference type="SUPFAM" id="SSF57756">
    <property type="entry name" value="Retrovirus zinc finger-like domains"/>
    <property type="match status" value="1"/>
</dbReference>
<dbReference type="PANTHER" id="PTHR34210">
    <property type="entry name" value="OS01G0252900 PROTEIN"/>
    <property type="match status" value="1"/>
</dbReference>
<dbReference type="PROSITE" id="PS50158">
    <property type="entry name" value="ZF_CCHC"/>
    <property type="match status" value="1"/>
</dbReference>
<evidence type="ECO:0000313" key="5">
    <source>
        <dbReference type="Proteomes" id="UP001345219"/>
    </source>
</evidence>
<feature type="compositionally biased region" description="Basic and acidic residues" evidence="2">
    <location>
        <begin position="200"/>
        <end position="211"/>
    </location>
</feature>
<gene>
    <name evidence="4" type="ORF">SAY87_007639</name>
</gene>
<proteinExistence type="predicted"/>
<evidence type="ECO:0000259" key="3">
    <source>
        <dbReference type="PROSITE" id="PS50158"/>
    </source>
</evidence>
<keyword evidence="1" id="KW-0862">Zinc</keyword>
<accession>A0AAN7KN60</accession>
<feature type="region of interest" description="Disordered" evidence="2">
    <location>
        <begin position="269"/>
        <end position="328"/>
    </location>
</feature>
<protein>
    <recommendedName>
        <fullName evidence="3">CCHC-type domain-containing protein</fullName>
    </recommendedName>
</protein>
<dbReference type="InterPro" id="IPR036875">
    <property type="entry name" value="Znf_CCHC_sf"/>
</dbReference>
<keyword evidence="1" id="KW-0479">Metal-binding</keyword>
<evidence type="ECO:0000256" key="2">
    <source>
        <dbReference type="SAM" id="MobiDB-lite"/>
    </source>
</evidence>
<evidence type="ECO:0000256" key="1">
    <source>
        <dbReference type="PROSITE-ProRule" id="PRU00047"/>
    </source>
</evidence>